<dbReference type="CDD" id="cd14750">
    <property type="entry name" value="PBP2_TMBP"/>
    <property type="match status" value="1"/>
</dbReference>
<reference evidence="6 7" key="1">
    <citation type="submission" date="2021-01" db="EMBL/GenBank/DDBJ databases">
        <title>Roseomonas sp. nov, a bacterium isolated from an oil production mixture in Yumen Oilfield.</title>
        <authorList>
            <person name="Wu D."/>
        </authorList>
    </citation>
    <scope>NUCLEOTIDE SEQUENCE [LARGE SCALE GENOMIC DNA]</scope>
    <source>
        <strain evidence="6 7">ROY-5-3</strain>
    </source>
</reference>
<dbReference type="InterPro" id="IPR050490">
    <property type="entry name" value="Bact_solute-bd_prot1"/>
</dbReference>
<protein>
    <submittedName>
        <fullName evidence="6">ABC transporter substrate-binding protein</fullName>
    </submittedName>
</protein>
<evidence type="ECO:0000256" key="2">
    <source>
        <dbReference type="ARBA" id="ARBA00008520"/>
    </source>
</evidence>
<proteinExistence type="inferred from homology"/>
<gene>
    <name evidence="6" type="ORF">JJQ90_08505</name>
</gene>
<evidence type="ECO:0000313" key="6">
    <source>
        <dbReference type="EMBL" id="MBU8543745.1"/>
    </source>
</evidence>
<dbReference type="EMBL" id="JAERQM010000002">
    <property type="protein sequence ID" value="MBU8543745.1"/>
    <property type="molecule type" value="Genomic_DNA"/>
</dbReference>
<keyword evidence="7" id="KW-1185">Reference proteome</keyword>
<organism evidence="6 7">
    <name type="scientific">Falsiroseomonas oleicola</name>
    <dbReference type="NCBI Taxonomy" id="2801474"/>
    <lineage>
        <taxon>Bacteria</taxon>
        <taxon>Pseudomonadati</taxon>
        <taxon>Pseudomonadota</taxon>
        <taxon>Alphaproteobacteria</taxon>
        <taxon>Acetobacterales</taxon>
        <taxon>Roseomonadaceae</taxon>
        <taxon>Falsiroseomonas</taxon>
    </lineage>
</organism>
<sequence length="440" mass="47771">MAWRAAIGFAVALAIAPAAAQVSAPPARAQVTLAISCGAVGMELELCREGAEAWARQTGNRITMVSTPSGSTERLALYQQLLAARSADIDVLQLDVVWPGILARHLMDLSPHVDAAERVRHFPALVRNNTVEGRFLAMPWLTNAGLLYYRRDLLERHGRTVPESWQELAETAGLIMRAERAAGEDRLWGLVFQGRAYEGLTVNALEWLHSHGGGSIVEADGRVSVNTPDARVAIAQAASWIGTITPRGVLNYAEEEARGVFQTGNAVFMRNWPYAWPLLNAEDSVVRGRVGVALLPRGGPGGTHSATPQGAHSATLGGEQLAVSRYSRHPEQALSLVLYLTGREEQKRRAITGGFNPSRLDLYEDAEVLGANPFFGELFEVFVNAVPRPSAVTGSRYNQVSAEFWNAVHVVLAGQVAPGPALDRLERNLTRIGRGGRWDR</sequence>
<comment type="subcellular location">
    <subcellularLocation>
        <location evidence="1">Periplasm</location>
    </subcellularLocation>
</comment>
<dbReference type="Pfam" id="PF01547">
    <property type="entry name" value="SBP_bac_1"/>
    <property type="match status" value="1"/>
</dbReference>
<keyword evidence="3" id="KW-0813">Transport</keyword>
<evidence type="ECO:0000313" key="7">
    <source>
        <dbReference type="Proteomes" id="UP000689967"/>
    </source>
</evidence>
<evidence type="ECO:0000256" key="3">
    <source>
        <dbReference type="ARBA" id="ARBA00022448"/>
    </source>
</evidence>
<evidence type="ECO:0000256" key="5">
    <source>
        <dbReference type="SAM" id="SignalP"/>
    </source>
</evidence>
<dbReference type="RefSeq" id="WP_216874344.1">
    <property type="nucleotide sequence ID" value="NZ_JAERQM010000002.1"/>
</dbReference>
<evidence type="ECO:0000256" key="1">
    <source>
        <dbReference type="ARBA" id="ARBA00004418"/>
    </source>
</evidence>
<feature type="signal peptide" evidence="5">
    <location>
        <begin position="1"/>
        <end position="20"/>
    </location>
</feature>
<dbReference type="Proteomes" id="UP000689967">
    <property type="component" value="Unassembled WGS sequence"/>
</dbReference>
<feature type="chain" id="PRO_5045836472" evidence="5">
    <location>
        <begin position="21"/>
        <end position="440"/>
    </location>
</feature>
<keyword evidence="4 5" id="KW-0732">Signal</keyword>
<name>A0ABS6H8S5_9PROT</name>
<dbReference type="PANTHER" id="PTHR43649:SF34">
    <property type="entry name" value="ABC TRANSPORTER PERIPLASMIC-BINDING PROTEIN YCJN-RELATED"/>
    <property type="match status" value="1"/>
</dbReference>
<dbReference type="PANTHER" id="PTHR43649">
    <property type="entry name" value="ARABINOSE-BINDING PROTEIN-RELATED"/>
    <property type="match status" value="1"/>
</dbReference>
<dbReference type="InterPro" id="IPR006059">
    <property type="entry name" value="SBP"/>
</dbReference>
<comment type="caution">
    <text evidence="6">The sequence shown here is derived from an EMBL/GenBank/DDBJ whole genome shotgun (WGS) entry which is preliminary data.</text>
</comment>
<comment type="similarity">
    <text evidence="2">Belongs to the bacterial solute-binding protein 1 family.</text>
</comment>
<accession>A0ABS6H8S5</accession>
<evidence type="ECO:0000256" key="4">
    <source>
        <dbReference type="ARBA" id="ARBA00022729"/>
    </source>
</evidence>